<dbReference type="PIRSF" id="PIRSF004553">
    <property type="entry name" value="CHP00095"/>
    <property type="match status" value="1"/>
</dbReference>
<dbReference type="Proteomes" id="UP000316609">
    <property type="component" value="Unassembled WGS sequence"/>
</dbReference>
<dbReference type="Pfam" id="PF03602">
    <property type="entry name" value="Cons_hypoth95"/>
    <property type="match status" value="1"/>
</dbReference>
<dbReference type="Gene3D" id="3.40.50.150">
    <property type="entry name" value="Vaccinia Virus protein VP39"/>
    <property type="match status" value="1"/>
</dbReference>
<keyword evidence="2 4" id="KW-0808">Transferase</keyword>
<dbReference type="InterPro" id="IPR029063">
    <property type="entry name" value="SAM-dependent_MTases_sf"/>
</dbReference>
<keyword evidence="1 4" id="KW-0489">Methyltransferase</keyword>
<evidence type="ECO:0000313" key="5">
    <source>
        <dbReference type="Proteomes" id="UP000316609"/>
    </source>
</evidence>
<name>A0A538TQ57_UNCEI</name>
<dbReference type="NCBIfam" id="TIGR00095">
    <property type="entry name" value="16S rRNA (guanine(966)-N(2))-methyltransferase RsmD"/>
    <property type="match status" value="1"/>
</dbReference>
<protein>
    <submittedName>
        <fullName evidence="4">16S rRNA (Guanine(966)-N(2))-methyltransferase RsmD</fullName>
        <ecNumber evidence="4">2.1.1.171</ecNumber>
    </submittedName>
</protein>
<evidence type="ECO:0000313" key="4">
    <source>
        <dbReference type="EMBL" id="TMQ65757.1"/>
    </source>
</evidence>
<reference evidence="4 5" key="1">
    <citation type="journal article" date="2019" name="Nat. Microbiol.">
        <title>Mediterranean grassland soil C-N compound turnover is dependent on rainfall and depth, and is mediated by genomically divergent microorganisms.</title>
        <authorList>
            <person name="Diamond S."/>
            <person name="Andeer P.F."/>
            <person name="Li Z."/>
            <person name="Crits-Christoph A."/>
            <person name="Burstein D."/>
            <person name="Anantharaman K."/>
            <person name="Lane K.R."/>
            <person name="Thomas B.C."/>
            <person name="Pan C."/>
            <person name="Northen T.R."/>
            <person name="Banfield J.F."/>
        </authorList>
    </citation>
    <scope>NUCLEOTIDE SEQUENCE [LARGE SCALE GENOMIC DNA]</scope>
    <source>
        <strain evidence="4">WS_8</strain>
    </source>
</reference>
<accession>A0A538TQ57</accession>
<dbReference type="PROSITE" id="PS00092">
    <property type="entry name" value="N6_MTASE"/>
    <property type="match status" value="1"/>
</dbReference>
<dbReference type="PANTHER" id="PTHR43542">
    <property type="entry name" value="METHYLTRANSFERASE"/>
    <property type="match status" value="1"/>
</dbReference>
<gene>
    <name evidence="4" type="primary">rsmD</name>
    <name evidence="4" type="ORF">E6K78_07200</name>
</gene>
<evidence type="ECO:0000256" key="3">
    <source>
        <dbReference type="SAM" id="MobiDB-lite"/>
    </source>
</evidence>
<dbReference type="EC" id="2.1.1.171" evidence="4"/>
<comment type="caution">
    <text evidence="4">The sequence shown here is derived from an EMBL/GenBank/DDBJ whole genome shotgun (WGS) entry which is preliminary data.</text>
</comment>
<evidence type="ECO:0000256" key="2">
    <source>
        <dbReference type="ARBA" id="ARBA00022679"/>
    </source>
</evidence>
<sequence length="190" mass="20650">MRVISGELGGRRLVAPRGGRTRPSSDRVREALFMALEPFTGRRVIDLYAGSGAYGIEALSRGAVRADFVESDRAARAALDRNLETLGLTGRARVWPLALPRAIGRLRAELAQADLVLADPPYGGEEARSVLAALGHEGVLAEHARVVVEHHAKDELPERAGRLVCLRRRRYGETMVSTYETRAGSDPGET</sequence>
<dbReference type="SUPFAM" id="SSF53335">
    <property type="entry name" value="S-adenosyl-L-methionine-dependent methyltransferases"/>
    <property type="match status" value="1"/>
</dbReference>
<dbReference type="CDD" id="cd02440">
    <property type="entry name" value="AdoMet_MTases"/>
    <property type="match status" value="1"/>
</dbReference>
<dbReference type="GO" id="GO:0003676">
    <property type="term" value="F:nucleic acid binding"/>
    <property type="evidence" value="ECO:0007669"/>
    <property type="project" value="InterPro"/>
</dbReference>
<dbReference type="InterPro" id="IPR004398">
    <property type="entry name" value="RNA_MeTrfase_RsmD"/>
</dbReference>
<organism evidence="4 5">
    <name type="scientific">Eiseniibacteriota bacterium</name>
    <dbReference type="NCBI Taxonomy" id="2212470"/>
    <lineage>
        <taxon>Bacteria</taxon>
        <taxon>Candidatus Eiseniibacteriota</taxon>
    </lineage>
</organism>
<dbReference type="GO" id="GO:0052913">
    <property type="term" value="F:16S rRNA (guanine(966)-N(2))-methyltransferase activity"/>
    <property type="evidence" value="ECO:0007669"/>
    <property type="project" value="UniProtKB-EC"/>
</dbReference>
<dbReference type="AlphaFoldDB" id="A0A538TQ57"/>
<evidence type="ECO:0000256" key="1">
    <source>
        <dbReference type="ARBA" id="ARBA00022603"/>
    </source>
</evidence>
<proteinExistence type="predicted"/>
<dbReference type="PANTHER" id="PTHR43542:SF1">
    <property type="entry name" value="METHYLTRANSFERASE"/>
    <property type="match status" value="1"/>
</dbReference>
<dbReference type="InterPro" id="IPR002052">
    <property type="entry name" value="DNA_methylase_N6_adenine_CS"/>
</dbReference>
<feature type="region of interest" description="Disordered" evidence="3">
    <location>
        <begin position="1"/>
        <end position="22"/>
    </location>
</feature>
<dbReference type="EMBL" id="VBOY01000066">
    <property type="protein sequence ID" value="TMQ65757.1"/>
    <property type="molecule type" value="Genomic_DNA"/>
</dbReference>